<dbReference type="KEGG" id="minf:MESINF_2170"/>
<evidence type="ECO:0000256" key="2">
    <source>
        <dbReference type="ARBA" id="ARBA00022714"/>
    </source>
</evidence>
<dbReference type="GO" id="GO:0051537">
    <property type="term" value="F:2 iron, 2 sulfur cluster binding"/>
    <property type="evidence" value="ECO:0007669"/>
    <property type="project" value="UniProtKB-KW"/>
</dbReference>
<dbReference type="SUPFAM" id="SSF52833">
    <property type="entry name" value="Thioredoxin-like"/>
    <property type="match status" value="1"/>
</dbReference>
<dbReference type="Pfam" id="PF01257">
    <property type="entry name" value="2Fe-2S_thioredx"/>
    <property type="match status" value="1"/>
</dbReference>
<evidence type="ECO:0000313" key="8">
    <source>
        <dbReference type="EMBL" id="SSC13610.1"/>
    </source>
</evidence>
<organism evidence="8 9">
    <name type="scientific">Mesotoga infera</name>
    <dbReference type="NCBI Taxonomy" id="1236046"/>
    <lineage>
        <taxon>Bacteria</taxon>
        <taxon>Thermotogati</taxon>
        <taxon>Thermotogota</taxon>
        <taxon>Thermotogae</taxon>
        <taxon>Kosmotogales</taxon>
        <taxon>Kosmotogaceae</taxon>
        <taxon>Mesotoga</taxon>
    </lineage>
</organism>
<dbReference type="PANTHER" id="PTHR43342">
    <property type="entry name" value="NADH-QUINONE OXIDOREDUCTASE, E SUBUNIT"/>
    <property type="match status" value="1"/>
</dbReference>
<dbReference type="Gene3D" id="1.10.10.1590">
    <property type="entry name" value="NADH-quinone oxidoreductase subunit E"/>
    <property type="match status" value="1"/>
</dbReference>
<evidence type="ECO:0000313" key="9">
    <source>
        <dbReference type="Proteomes" id="UP000250796"/>
    </source>
</evidence>
<evidence type="ECO:0000256" key="6">
    <source>
        <dbReference type="ARBA" id="ARBA00034078"/>
    </source>
</evidence>
<keyword evidence="4 7" id="KW-0408">Iron</keyword>
<accession>A0A7Z7LH34</accession>
<dbReference type="InterPro" id="IPR041921">
    <property type="entry name" value="NuoE_N"/>
</dbReference>
<dbReference type="PANTHER" id="PTHR43342:SF1">
    <property type="entry name" value="BIFURCATING [FEFE] HYDROGENASE GAMMA SUBUNIT"/>
    <property type="match status" value="1"/>
</dbReference>
<dbReference type="Proteomes" id="UP000250796">
    <property type="component" value="Chromosome MESINF"/>
</dbReference>
<sequence length="163" mass="18190">MSVDSIRETVTKIYEDINSQSLEKGDVLINALHAIQDHYGNFIPIEAAEVLKELTGTPLSKIYEVLTFYTMFSTHKRGKYVIRICKSLPCHVTGGQEIVDALKNRLEIGFGETTVDGLFTLEETSCLGLCGVSPVMMINDEAYGNLNKERVSEIIDSIVSRER</sequence>
<evidence type="ECO:0000256" key="3">
    <source>
        <dbReference type="ARBA" id="ARBA00022723"/>
    </source>
</evidence>
<dbReference type="InterPro" id="IPR028431">
    <property type="entry name" value="NADP_DH_HndA-like"/>
</dbReference>
<evidence type="ECO:0000256" key="5">
    <source>
        <dbReference type="ARBA" id="ARBA00023014"/>
    </source>
</evidence>
<feature type="binding site" evidence="7">
    <location>
        <position position="85"/>
    </location>
    <ligand>
        <name>[2Fe-2S] cluster</name>
        <dbReference type="ChEBI" id="CHEBI:190135"/>
    </ligand>
</feature>
<evidence type="ECO:0000256" key="7">
    <source>
        <dbReference type="PIRSR" id="PIRSR000216-1"/>
    </source>
</evidence>
<feature type="binding site" evidence="7">
    <location>
        <position position="130"/>
    </location>
    <ligand>
        <name>[2Fe-2S] cluster</name>
        <dbReference type="ChEBI" id="CHEBI:190135"/>
    </ligand>
</feature>
<comment type="cofactor">
    <cofactor evidence="6">
        <name>[2Fe-2S] cluster</name>
        <dbReference type="ChEBI" id="CHEBI:190135"/>
    </cofactor>
</comment>
<keyword evidence="8" id="KW-0830">Ubiquinone</keyword>
<dbReference type="GO" id="GO:0016491">
    <property type="term" value="F:oxidoreductase activity"/>
    <property type="evidence" value="ECO:0007669"/>
    <property type="project" value="InterPro"/>
</dbReference>
<keyword evidence="2 7" id="KW-0001">2Fe-2S</keyword>
<gene>
    <name evidence="8" type="ORF">MESINF_2170</name>
</gene>
<keyword evidence="5 7" id="KW-0411">Iron-sulfur</keyword>
<feature type="binding site" evidence="7">
    <location>
        <position position="126"/>
    </location>
    <ligand>
        <name>[2Fe-2S] cluster</name>
        <dbReference type="ChEBI" id="CHEBI:190135"/>
    </ligand>
</feature>
<dbReference type="InterPro" id="IPR036249">
    <property type="entry name" value="Thioredoxin-like_sf"/>
</dbReference>
<dbReference type="CDD" id="cd03064">
    <property type="entry name" value="TRX_Fd_NuoE"/>
    <property type="match status" value="1"/>
</dbReference>
<dbReference type="RefSeq" id="WP_169699741.1">
    <property type="nucleotide sequence ID" value="NZ_LS974202.1"/>
</dbReference>
<dbReference type="InterPro" id="IPR042128">
    <property type="entry name" value="NuoE_dom"/>
</dbReference>
<dbReference type="EMBL" id="LS974202">
    <property type="protein sequence ID" value="SSC13610.1"/>
    <property type="molecule type" value="Genomic_DNA"/>
</dbReference>
<comment type="similarity">
    <text evidence="1">Belongs to the complex I 24 kDa subunit family.</text>
</comment>
<dbReference type="FunFam" id="3.40.30.10:FF:000015">
    <property type="entry name" value="NADH-quinone oxidoreductase subunit E"/>
    <property type="match status" value="1"/>
</dbReference>
<reference evidence="8 9" key="1">
    <citation type="submission" date="2017-01" db="EMBL/GenBank/DDBJ databases">
        <authorList>
            <person name="Erauso G."/>
        </authorList>
    </citation>
    <scope>NUCLEOTIDE SEQUENCE [LARGE SCALE GENOMIC DNA]</scope>
    <source>
        <strain evidence="8">MESINF1</strain>
    </source>
</reference>
<dbReference type="AlphaFoldDB" id="A0A7Z7LH34"/>
<dbReference type="InterPro" id="IPR002023">
    <property type="entry name" value="NuoE-like"/>
</dbReference>
<evidence type="ECO:0000256" key="1">
    <source>
        <dbReference type="ARBA" id="ARBA00010643"/>
    </source>
</evidence>
<dbReference type="PIRSF" id="PIRSF000216">
    <property type="entry name" value="NADH_DH_24kDa"/>
    <property type="match status" value="1"/>
</dbReference>
<keyword evidence="3 7" id="KW-0479">Metal-binding</keyword>
<protein>
    <submittedName>
        <fullName evidence="8">NADH:ubiquinone oxidoreductase 24 kD subunit</fullName>
    </submittedName>
</protein>
<dbReference type="Gene3D" id="3.40.30.10">
    <property type="entry name" value="Glutaredoxin"/>
    <property type="match status" value="1"/>
</dbReference>
<dbReference type="GO" id="GO:0046872">
    <property type="term" value="F:metal ion binding"/>
    <property type="evidence" value="ECO:0007669"/>
    <property type="project" value="UniProtKB-KW"/>
</dbReference>
<comment type="cofactor">
    <cofactor evidence="7">
        <name>[2Fe-2S] cluster</name>
        <dbReference type="ChEBI" id="CHEBI:190135"/>
    </cofactor>
    <text evidence="7">Binds 1 [2Fe-2S] cluster.</text>
</comment>
<proteinExistence type="inferred from homology"/>
<name>A0A7Z7LH34_9BACT</name>
<evidence type="ECO:0000256" key="4">
    <source>
        <dbReference type="ARBA" id="ARBA00023004"/>
    </source>
</evidence>
<keyword evidence="9" id="KW-1185">Reference proteome</keyword>
<feature type="binding site" evidence="7">
    <location>
        <position position="90"/>
    </location>
    <ligand>
        <name>[2Fe-2S] cluster</name>
        <dbReference type="ChEBI" id="CHEBI:190135"/>
    </ligand>
</feature>